<dbReference type="Pfam" id="PF13411">
    <property type="entry name" value="MerR_1"/>
    <property type="match status" value="1"/>
</dbReference>
<dbReference type="InterPro" id="IPR047057">
    <property type="entry name" value="MerR_fam"/>
</dbReference>
<dbReference type="SUPFAM" id="SSF46955">
    <property type="entry name" value="Putative DNA-binding domain"/>
    <property type="match status" value="1"/>
</dbReference>
<dbReference type="SMART" id="SM00422">
    <property type="entry name" value="HTH_MERR"/>
    <property type="match status" value="1"/>
</dbReference>
<dbReference type="PANTHER" id="PTHR30204:SF69">
    <property type="entry name" value="MERR-FAMILY TRANSCRIPTIONAL REGULATOR"/>
    <property type="match status" value="1"/>
</dbReference>
<evidence type="ECO:0000256" key="3">
    <source>
        <dbReference type="ARBA" id="ARBA00023125"/>
    </source>
</evidence>
<dbReference type="InterPro" id="IPR000551">
    <property type="entry name" value="MerR-type_HTH_dom"/>
</dbReference>
<name>A0ABU3BAW9_9GAMM</name>
<feature type="region of interest" description="Disordered" evidence="5">
    <location>
        <begin position="219"/>
        <end position="243"/>
    </location>
</feature>
<evidence type="ECO:0000256" key="2">
    <source>
        <dbReference type="ARBA" id="ARBA00023015"/>
    </source>
</evidence>
<keyword evidence="3" id="KW-0238">DNA-binding</keyword>
<evidence type="ECO:0000256" key="5">
    <source>
        <dbReference type="SAM" id="MobiDB-lite"/>
    </source>
</evidence>
<evidence type="ECO:0000256" key="4">
    <source>
        <dbReference type="ARBA" id="ARBA00023163"/>
    </source>
</evidence>
<feature type="compositionally biased region" description="Basic and acidic residues" evidence="5">
    <location>
        <begin position="234"/>
        <end position="243"/>
    </location>
</feature>
<accession>A0ABU3BAW9</accession>
<reference evidence="7 8" key="1">
    <citation type="submission" date="2023-09" db="EMBL/GenBank/DDBJ databases">
        <authorList>
            <person name="Rey-Velasco X."/>
        </authorList>
    </citation>
    <scope>NUCLEOTIDE SEQUENCE [LARGE SCALE GENOMIC DNA]</scope>
    <source>
        <strain evidence="7 8">P385</strain>
    </source>
</reference>
<evidence type="ECO:0000313" key="7">
    <source>
        <dbReference type="EMBL" id="MDT0619611.1"/>
    </source>
</evidence>
<dbReference type="PANTHER" id="PTHR30204">
    <property type="entry name" value="REDOX-CYCLING DRUG-SENSING TRANSCRIPTIONAL ACTIVATOR SOXR"/>
    <property type="match status" value="1"/>
</dbReference>
<gene>
    <name evidence="7" type="ORF">RM531_14125</name>
</gene>
<organism evidence="7 8">
    <name type="scientific">Spectribacter acetivorans</name>
    <dbReference type="NCBI Taxonomy" id="3075603"/>
    <lineage>
        <taxon>Bacteria</taxon>
        <taxon>Pseudomonadati</taxon>
        <taxon>Pseudomonadota</taxon>
        <taxon>Gammaproteobacteria</taxon>
        <taxon>Salinisphaerales</taxon>
        <taxon>Salinisphaeraceae</taxon>
        <taxon>Spectribacter</taxon>
    </lineage>
</organism>
<protein>
    <submittedName>
        <fullName evidence="7">MerR family transcriptional regulator</fullName>
    </submittedName>
</protein>
<sequence length="327" mass="36226">MEASADNWMDEPNGYRIGAVTQRTGLTADCLRAWERRHDVVRPQRGGGGHRVYSEADIRKLSLLRRLVDAGEAIGAISSLDVPALEQRLAAAENGRPARRSVALYVAGTLAVDKLKPQLPTSDFRLTGEAASLADAASRFRPDRDGGMPMLVAECESLDEIDVAHLIRLIDTLQPSHTLLLHRFLPRHLRERLARHRVSLLRSPLPASDLRQILAARHLRGAETTETTETADASADRDAPPPRFSRETLRRLAAMQPTLICECPKHLSELLTSLLAFEDYSQQCEDRSPEDADTHAFLRAATGRARVAMEQALVRVLRHDGIDPEAL</sequence>
<keyword evidence="1" id="KW-0678">Repressor</keyword>
<dbReference type="Proteomes" id="UP001259982">
    <property type="component" value="Unassembled WGS sequence"/>
</dbReference>
<keyword evidence="4" id="KW-0804">Transcription</keyword>
<evidence type="ECO:0000259" key="6">
    <source>
        <dbReference type="PROSITE" id="PS50937"/>
    </source>
</evidence>
<evidence type="ECO:0000256" key="1">
    <source>
        <dbReference type="ARBA" id="ARBA00022491"/>
    </source>
</evidence>
<evidence type="ECO:0000313" key="8">
    <source>
        <dbReference type="Proteomes" id="UP001259982"/>
    </source>
</evidence>
<feature type="compositionally biased region" description="Low complexity" evidence="5">
    <location>
        <begin position="222"/>
        <end position="233"/>
    </location>
</feature>
<dbReference type="EMBL" id="JAVRHY010000017">
    <property type="protein sequence ID" value="MDT0619611.1"/>
    <property type="molecule type" value="Genomic_DNA"/>
</dbReference>
<dbReference type="Gene3D" id="1.10.1660.10">
    <property type="match status" value="1"/>
</dbReference>
<comment type="caution">
    <text evidence="7">The sequence shown here is derived from an EMBL/GenBank/DDBJ whole genome shotgun (WGS) entry which is preliminary data.</text>
</comment>
<keyword evidence="8" id="KW-1185">Reference proteome</keyword>
<dbReference type="CDD" id="cd01104">
    <property type="entry name" value="HTH_MlrA-CarA"/>
    <property type="match status" value="1"/>
</dbReference>
<proteinExistence type="predicted"/>
<dbReference type="PROSITE" id="PS50937">
    <property type="entry name" value="HTH_MERR_2"/>
    <property type="match status" value="1"/>
</dbReference>
<dbReference type="InterPro" id="IPR009061">
    <property type="entry name" value="DNA-bd_dom_put_sf"/>
</dbReference>
<feature type="domain" description="HTH merR-type" evidence="6">
    <location>
        <begin position="14"/>
        <end position="80"/>
    </location>
</feature>
<dbReference type="RefSeq" id="WP_311660151.1">
    <property type="nucleotide sequence ID" value="NZ_JAVRHY010000017.1"/>
</dbReference>
<keyword evidence="2" id="KW-0805">Transcription regulation</keyword>